<keyword evidence="1" id="KW-1133">Transmembrane helix</keyword>
<protein>
    <recommendedName>
        <fullName evidence="2">TadE-like domain-containing protein</fullName>
    </recommendedName>
</protein>
<sequence>MFMHRLRTRRGERGVVAVEVAIVTPLLLMLVFGIVEFALLMRDDTALTSATRAGGRVASANADAGPGGINEDGDCVTPCSPANAPMFAQLAANAVQQAGSAMPKDSITEFWVYKANNKGYPGADGSTTMTCSTNCVKYKWVPAKDQFRYYSGTWLSSSVNGCAASPPDSVGVYIMANHKFLTGLFSASTTLDDHAVFAFEPLPTLTCAAGAHT</sequence>
<gene>
    <name evidence="3" type="ORF">NOCA2110022</name>
</gene>
<proteinExistence type="predicted"/>
<feature type="domain" description="TadE-like" evidence="2">
    <location>
        <begin position="14"/>
        <end position="56"/>
    </location>
</feature>
<reference evidence="3" key="1">
    <citation type="submission" date="2015-08" db="EMBL/GenBank/DDBJ databases">
        <authorList>
            <person name="Babu N.S."/>
            <person name="Beckwith C.J."/>
            <person name="Beseler K.G."/>
            <person name="Brison A."/>
            <person name="Carone J.V."/>
            <person name="Caskin T.P."/>
            <person name="Diamond M."/>
            <person name="Durham M.E."/>
            <person name="Foxe J.M."/>
            <person name="Go M."/>
            <person name="Henderson B.A."/>
            <person name="Jones I.B."/>
            <person name="McGettigan J.A."/>
            <person name="Micheletti S.J."/>
            <person name="Nasrallah M.E."/>
            <person name="Ortiz D."/>
            <person name="Piller C.R."/>
            <person name="Privatt S.R."/>
            <person name="Schneider S.L."/>
            <person name="Sharp S."/>
            <person name="Smith T.C."/>
            <person name="Stanton J.D."/>
            <person name="Ullery H.E."/>
            <person name="Wilson R.J."/>
            <person name="Serrano M.G."/>
            <person name="Buck G."/>
            <person name="Lee V."/>
            <person name="Wang Y."/>
            <person name="Carvalho R."/>
            <person name="Voegtly L."/>
            <person name="Shi R."/>
            <person name="Duckworth R."/>
            <person name="Johnson A."/>
            <person name="Loviza R."/>
            <person name="Walstead R."/>
            <person name="Shah Z."/>
            <person name="Kiflezghi M."/>
            <person name="Wade K."/>
            <person name="Ball S.L."/>
            <person name="Bradley K.W."/>
            <person name="Asai D.J."/>
            <person name="Bowman C.A."/>
            <person name="Russell D.A."/>
            <person name="Pope W.H."/>
            <person name="Jacobs-Sera D."/>
            <person name="Hendrix R.W."/>
            <person name="Hatfull G.F."/>
        </authorList>
    </citation>
    <scope>NUCLEOTIDE SEQUENCE</scope>
</reference>
<accession>A0A2P2BW50</accession>
<evidence type="ECO:0000256" key="1">
    <source>
        <dbReference type="SAM" id="Phobius"/>
    </source>
</evidence>
<feature type="transmembrane region" description="Helical" evidence="1">
    <location>
        <begin position="20"/>
        <end position="41"/>
    </location>
</feature>
<evidence type="ECO:0000259" key="2">
    <source>
        <dbReference type="Pfam" id="PF07811"/>
    </source>
</evidence>
<dbReference type="Pfam" id="PF07811">
    <property type="entry name" value="TadE"/>
    <property type="match status" value="1"/>
</dbReference>
<dbReference type="EMBL" id="CZKA01000003">
    <property type="protein sequence ID" value="CUR53967.1"/>
    <property type="molecule type" value="Genomic_DNA"/>
</dbReference>
<organism evidence="3">
    <name type="scientific">metagenome</name>
    <dbReference type="NCBI Taxonomy" id="256318"/>
    <lineage>
        <taxon>unclassified sequences</taxon>
        <taxon>metagenomes</taxon>
    </lineage>
</organism>
<evidence type="ECO:0000313" key="3">
    <source>
        <dbReference type="EMBL" id="CUR53967.1"/>
    </source>
</evidence>
<dbReference type="AlphaFoldDB" id="A0A2P2BW50"/>
<name>A0A2P2BW50_9ZZZZ</name>
<keyword evidence="1" id="KW-0472">Membrane</keyword>
<dbReference type="InterPro" id="IPR012495">
    <property type="entry name" value="TadE-like_dom"/>
</dbReference>
<keyword evidence="1" id="KW-0812">Transmembrane</keyword>